<dbReference type="InterPro" id="IPR036873">
    <property type="entry name" value="Rhodanese-like_dom_sf"/>
</dbReference>
<evidence type="ECO:0000313" key="9">
    <source>
        <dbReference type="Proteomes" id="UP000266302"/>
    </source>
</evidence>
<reference evidence="8 9" key="1">
    <citation type="submission" date="2018-09" db="EMBL/GenBank/DDBJ databases">
        <title>Draft genome of Simplicispira sp. NY-02.</title>
        <authorList>
            <person name="Im W.T."/>
        </authorList>
    </citation>
    <scope>NUCLEOTIDE SEQUENCE [LARGE SCALE GENOMIC DNA]</scope>
    <source>
        <strain evidence="8 9">NY-02</strain>
    </source>
</reference>
<sequence>MPTEPLSPPALPSRFWSELGTRDFAQLAAASGLERTVAVLPVAATEQHGPHLPVSVDATLLQGVMDAALARLPPELPVLFLPPQNVGLSPEHIRFPGTLTLAPATLIALWTELGEGVARAGIKKLLLFNGHGGQVSVMDIVARELRTRSGLLVYSASWFSLPLPQEVSARFSAEEHRFGIHAGDIETSMMLHLAPHTVHMEHARHFHSTSQDRAARYPLLGNGKTAKLGWQMQDYNPVGAVGNAAAATAEKGRALVEAAGAGLAQLLQEIADLPGDTLCDTPQVHQQAAPTSAPPTTFTRPDQGYAGDVTPEQAWGWVSAGEAVLVDVRSDAERAWVGEVPGAAAVAWKQWPGMLPNPDFDAQLRAAVPAGQRAVLLCRSGVRSIAAAQRATQLGIEAWNVLEGFEGDPDASAQRNHSGGWRARGLPWRQT</sequence>
<keyword evidence="3" id="KW-0378">Hydrolase</keyword>
<feature type="region of interest" description="Disordered" evidence="6">
    <location>
        <begin position="410"/>
        <end position="431"/>
    </location>
</feature>
<feature type="domain" description="Rhodanese" evidence="7">
    <location>
        <begin position="319"/>
        <end position="412"/>
    </location>
</feature>
<keyword evidence="9" id="KW-1185">Reference proteome</keyword>
<organism evidence="8 9">
    <name type="scientific">Simplicispira hankyongi</name>
    <dbReference type="NCBI Taxonomy" id="2315688"/>
    <lineage>
        <taxon>Bacteria</taxon>
        <taxon>Pseudomonadati</taxon>
        <taxon>Pseudomonadota</taxon>
        <taxon>Betaproteobacteria</taxon>
        <taxon>Burkholderiales</taxon>
        <taxon>Comamonadaceae</taxon>
        <taxon>Simplicispira</taxon>
    </lineage>
</organism>
<dbReference type="PROSITE" id="PS50206">
    <property type="entry name" value="RHODANESE_3"/>
    <property type="match status" value="1"/>
</dbReference>
<dbReference type="OrthoDB" id="9801445at2"/>
<evidence type="ECO:0000256" key="2">
    <source>
        <dbReference type="ARBA" id="ARBA00022723"/>
    </source>
</evidence>
<evidence type="ECO:0000259" key="7">
    <source>
        <dbReference type="PROSITE" id="PS50206"/>
    </source>
</evidence>
<dbReference type="GO" id="GO:0046872">
    <property type="term" value="F:metal ion binding"/>
    <property type="evidence" value="ECO:0007669"/>
    <property type="project" value="UniProtKB-KW"/>
</dbReference>
<dbReference type="PANTHER" id="PTHR35005:SF1">
    <property type="entry name" value="2-AMINO-5-FORMYLAMINO-6-RIBOSYLAMINOPYRIMIDIN-4(3H)-ONE 5'-MONOPHOSPHATE DEFORMYLASE"/>
    <property type="match status" value="1"/>
</dbReference>
<evidence type="ECO:0000256" key="4">
    <source>
        <dbReference type="ARBA" id="ARBA00022833"/>
    </source>
</evidence>
<protein>
    <recommendedName>
        <fullName evidence="7">Rhodanese domain-containing protein</fullName>
    </recommendedName>
</protein>
<dbReference type="EMBL" id="QXJC01000003">
    <property type="protein sequence ID" value="RID98645.1"/>
    <property type="molecule type" value="Genomic_DNA"/>
</dbReference>
<dbReference type="Pfam" id="PF00581">
    <property type="entry name" value="Rhodanese"/>
    <property type="match status" value="1"/>
</dbReference>
<dbReference type="InterPro" id="IPR001763">
    <property type="entry name" value="Rhodanese-like_dom"/>
</dbReference>
<dbReference type="Proteomes" id="UP000266302">
    <property type="component" value="Unassembled WGS sequence"/>
</dbReference>
<dbReference type="GO" id="GO:0016811">
    <property type="term" value="F:hydrolase activity, acting on carbon-nitrogen (but not peptide) bonds, in linear amides"/>
    <property type="evidence" value="ECO:0007669"/>
    <property type="project" value="TreeGrafter"/>
</dbReference>
<dbReference type="PANTHER" id="PTHR35005">
    <property type="entry name" value="3-DEHYDRO-SCYLLO-INOSOSE HYDROLASE"/>
    <property type="match status" value="1"/>
</dbReference>
<name>A0A398C6G3_9BURK</name>
<evidence type="ECO:0000256" key="6">
    <source>
        <dbReference type="SAM" id="MobiDB-lite"/>
    </source>
</evidence>
<evidence type="ECO:0000256" key="5">
    <source>
        <dbReference type="ARBA" id="ARBA00024029"/>
    </source>
</evidence>
<dbReference type="SUPFAM" id="SSF102215">
    <property type="entry name" value="Creatininase"/>
    <property type="match status" value="1"/>
</dbReference>
<proteinExistence type="inferred from homology"/>
<evidence type="ECO:0000256" key="1">
    <source>
        <dbReference type="ARBA" id="ARBA00001947"/>
    </source>
</evidence>
<dbReference type="GO" id="GO:0009231">
    <property type="term" value="P:riboflavin biosynthetic process"/>
    <property type="evidence" value="ECO:0007669"/>
    <property type="project" value="TreeGrafter"/>
</dbReference>
<comment type="cofactor">
    <cofactor evidence="1">
        <name>Zn(2+)</name>
        <dbReference type="ChEBI" id="CHEBI:29105"/>
    </cofactor>
</comment>
<keyword evidence="4" id="KW-0862">Zinc</keyword>
<evidence type="ECO:0000313" key="8">
    <source>
        <dbReference type="EMBL" id="RID98645.1"/>
    </source>
</evidence>
<dbReference type="Gene3D" id="3.40.50.10310">
    <property type="entry name" value="Creatininase"/>
    <property type="match status" value="1"/>
</dbReference>
<dbReference type="Gene3D" id="3.40.250.10">
    <property type="entry name" value="Rhodanese-like domain"/>
    <property type="match status" value="1"/>
</dbReference>
<keyword evidence="2" id="KW-0479">Metal-binding</keyword>
<gene>
    <name evidence="8" type="ORF">D3F03_10585</name>
</gene>
<dbReference type="InterPro" id="IPR024087">
    <property type="entry name" value="Creatininase-like_sf"/>
</dbReference>
<dbReference type="AlphaFoldDB" id="A0A398C6G3"/>
<dbReference type="SUPFAM" id="SSF52821">
    <property type="entry name" value="Rhodanese/Cell cycle control phosphatase"/>
    <property type="match status" value="1"/>
</dbReference>
<dbReference type="InterPro" id="IPR003785">
    <property type="entry name" value="Creatininase/forma_Hydrolase"/>
</dbReference>
<comment type="similarity">
    <text evidence="5">Belongs to the creatininase superfamily.</text>
</comment>
<accession>A0A398C6G3</accession>
<dbReference type="SMART" id="SM00450">
    <property type="entry name" value="RHOD"/>
    <property type="match status" value="1"/>
</dbReference>
<dbReference type="Pfam" id="PF02633">
    <property type="entry name" value="Creatininase"/>
    <property type="match status" value="1"/>
</dbReference>
<evidence type="ECO:0000256" key="3">
    <source>
        <dbReference type="ARBA" id="ARBA00022801"/>
    </source>
</evidence>
<comment type="caution">
    <text evidence="8">The sequence shown here is derived from an EMBL/GenBank/DDBJ whole genome shotgun (WGS) entry which is preliminary data.</text>
</comment>